<evidence type="ECO:0000313" key="3">
    <source>
        <dbReference type="Proteomes" id="UP000006732"/>
    </source>
</evidence>
<evidence type="ECO:0000259" key="1">
    <source>
        <dbReference type="Pfam" id="PF12146"/>
    </source>
</evidence>
<dbReference type="Pfam" id="PF12146">
    <property type="entry name" value="Hydrolase_4"/>
    <property type="match status" value="1"/>
</dbReference>
<gene>
    <name evidence="2" type="ordered locus">Ppro_0187</name>
</gene>
<reference evidence="2 3" key="1">
    <citation type="submission" date="2006-10" db="EMBL/GenBank/DDBJ databases">
        <title>Complete sequence of chromosome of Pelobacter propionicus DSM 2379.</title>
        <authorList>
            <consortium name="US DOE Joint Genome Institute"/>
            <person name="Copeland A."/>
            <person name="Lucas S."/>
            <person name="Lapidus A."/>
            <person name="Barry K."/>
            <person name="Detter J.C."/>
            <person name="Glavina del Rio T."/>
            <person name="Hammon N."/>
            <person name="Israni S."/>
            <person name="Dalin E."/>
            <person name="Tice H."/>
            <person name="Pitluck S."/>
            <person name="Saunders E."/>
            <person name="Brettin T."/>
            <person name="Bruce D."/>
            <person name="Han C."/>
            <person name="Tapia R."/>
            <person name="Schmutz J."/>
            <person name="Larimer F."/>
            <person name="Land M."/>
            <person name="Hauser L."/>
            <person name="Kyrpides N."/>
            <person name="Kim E."/>
            <person name="Lovley D."/>
            <person name="Richardson P."/>
        </authorList>
    </citation>
    <scope>NUCLEOTIDE SEQUENCE [LARGE SCALE GENOMIC DNA]</scope>
    <source>
        <strain evidence="3">DSM 2379 / NBRC 103807 / OttBd1</strain>
    </source>
</reference>
<keyword evidence="3" id="KW-1185">Reference proteome</keyword>
<name>A1AKF3_PELPD</name>
<dbReference type="KEGG" id="ppd:Ppro_0187"/>
<dbReference type="InterPro" id="IPR029058">
    <property type="entry name" value="AB_hydrolase_fold"/>
</dbReference>
<sequence>MKDPILDHPALSARYFYPWPNHFDEPFFIQGDGFRLGCRYRHASHDLPTIIHFHGNGETVADYLGDFEERIVSLGANLLLAEFRGYGMSDGEPGLATMLEDVRLIVEASGSQPEKIIFFGRSLGSLYAVHAAALYPQAAGLIVESGLADPLERILVRVEPHHVGATMDSLREAVARHLNQKLKISLFKGRVLILHSRDDDLVSVSHAENLYEWANDPKELLIFERGDHNTIMAANENAYVRAVKRFIDSTFAVGIKA</sequence>
<dbReference type="PANTHER" id="PTHR12277">
    <property type="entry name" value="ALPHA/BETA HYDROLASE DOMAIN-CONTAINING PROTEIN"/>
    <property type="match status" value="1"/>
</dbReference>
<accession>A1AKF3</accession>
<dbReference type="SUPFAM" id="SSF53474">
    <property type="entry name" value="alpha/beta-Hydrolases"/>
    <property type="match status" value="1"/>
</dbReference>
<protein>
    <recommendedName>
        <fullName evidence="1">Serine aminopeptidase S33 domain-containing protein</fullName>
    </recommendedName>
</protein>
<dbReference type="EMBL" id="CP000482">
    <property type="protein sequence ID" value="ABK97823.1"/>
    <property type="molecule type" value="Genomic_DNA"/>
</dbReference>
<dbReference type="Gene3D" id="3.40.50.1820">
    <property type="entry name" value="alpha/beta hydrolase"/>
    <property type="match status" value="1"/>
</dbReference>
<dbReference type="OrthoDB" id="9777090at2"/>
<dbReference type="PANTHER" id="PTHR12277:SF81">
    <property type="entry name" value="PROTEIN ABHD13"/>
    <property type="match status" value="1"/>
</dbReference>
<dbReference type="STRING" id="338966.Ppro_0187"/>
<dbReference type="InterPro" id="IPR022742">
    <property type="entry name" value="Hydrolase_4"/>
</dbReference>
<dbReference type="AlphaFoldDB" id="A1AKF3"/>
<dbReference type="HOGENOM" id="CLU_029375_2_2_7"/>
<proteinExistence type="predicted"/>
<dbReference type="Proteomes" id="UP000006732">
    <property type="component" value="Chromosome"/>
</dbReference>
<dbReference type="eggNOG" id="COG1073">
    <property type="taxonomic scope" value="Bacteria"/>
</dbReference>
<dbReference type="RefSeq" id="WP_011734137.1">
    <property type="nucleotide sequence ID" value="NC_008609.1"/>
</dbReference>
<feature type="domain" description="Serine aminopeptidase S33" evidence="1">
    <location>
        <begin position="49"/>
        <end position="151"/>
    </location>
</feature>
<evidence type="ECO:0000313" key="2">
    <source>
        <dbReference type="EMBL" id="ABK97823.1"/>
    </source>
</evidence>
<organism evidence="2 3">
    <name type="scientific">Pelobacter propionicus (strain DSM 2379 / NBRC 103807 / OttBd1)</name>
    <dbReference type="NCBI Taxonomy" id="338966"/>
    <lineage>
        <taxon>Bacteria</taxon>
        <taxon>Pseudomonadati</taxon>
        <taxon>Thermodesulfobacteriota</taxon>
        <taxon>Desulfuromonadia</taxon>
        <taxon>Desulfuromonadales</taxon>
        <taxon>Desulfuromonadaceae</taxon>
        <taxon>Pelobacter</taxon>
    </lineage>
</organism>